<keyword evidence="4 5" id="KW-0472">Membrane</keyword>
<organism evidence="7 8">
    <name type="scientific">Rhizosaccharibacter radicis</name>
    <dbReference type="NCBI Taxonomy" id="2782605"/>
    <lineage>
        <taxon>Bacteria</taxon>
        <taxon>Pseudomonadati</taxon>
        <taxon>Pseudomonadota</taxon>
        <taxon>Alphaproteobacteria</taxon>
        <taxon>Acetobacterales</taxon>
        <taxon>Acetobacteraceae</taxon>
        <taxon>Rhizosaccharibacter</taxon>
    </lineage>
</organism>
<evidence type="ECO:0000256" key="5">
    <source>
        <dbReference type="SAM" id="Phobius"/>
    </source>
</evidence>
<feature type="transmembrane region" description="Helical" evidence="5">
    <location>
        <begin position="275"/>
        <end position="293"/>
    </location>
</feature>
<feature type="transmembrane region" description="Helical" evidence="5">
    <location>
        <begin position="172"/>
        <end position="190"/>
    </location>
</feature>
<dbReference type="PANTHER" id="PTHR11662">
    <property type="entry name" value="SOLUTE CARRIER FAMILY 17"/>
    <property type="match status" value="1"/>
</dbReference>
<protein>
    <submittedName>
        <fullName evidence="7">MFS transporter</fullName>
    </submittedName>
</protein>
<dbReference type="SUPFAM" id="SSF103473">
    <property type="entry name" value="MFS general substrate transporter"/>
    <property type="match status" value="1"/>
</dbReference>
<dbReference type="PROSITE" id="PS50850">
    <property type="entry name" value="MFS"/>
    <property type="match status" value="1"/>
</dbReference>
<dbReference type="InterPro" id="IPR036259">
    <property type="entry name" value="MFS_trans_sf"/>
</dbReference>
<dbReference type="Proteomes" id="UP001524547">
    <property type="component" value="Unassembled WGS sequence"/>
</dbReference>
<keyword evidence="8" id="KW-1185">Reference proteome</keyword>
<feature type="transmembrane region" description="Helical" evidence="5">
    <location>
        <begin position="305"/>
        <end position="324"/>
    </location>
</feature>
<evidence type="ECO:0000256" key="4">
    <source>
        <dbReference type="ARBA" id="ARBA00023136"/>
    </source>
</evidence>
<dbReference type="CDD" id="cd17319">
    <property type="entry name" value="MFS_ExuT_GudP_like"/>
    <property type="match status" value="1"/>
</dbReference>
<dbReference type="RefSeq" id="WP_422919455.1">
    <property type="nucleotide sequence ID" value="NZ_JAMZEJ010000004.1"/>
</dbReference>
<feature type="transmembrane region" description="Helical" evidence="5">
    <location>
        <begin position="87"/>
        <end position="109"/>
    </location>
</feature>
<feature type="transmembrane region" description="Helical" evidence="5">
    <location>
        <begin position="115"/>
        <end position="133"/>
    </location>
</feature>
<evidence type="ECO:0000256" key="1">
    <source>
        <dbReference type="ARBA" id="ARBA00004141"/>
    </source>
</evidence>
<proteinExistence type="predicted"/>
<gene>
    <name evidence="7" type="ORF">NFI88_07645</name>
</gene>
<comment type="caution">
    <text evidence="7">The sequence shown here is derived from an EMBL/GenBank/DDBJ whole genome shotgun (WGS) entry which is preliminary data.</text>
</comment>
<dbReference type="Gene3D" id="1.20.1250.20">
    <property type="entry name" value="MFS general substrate transporter like domains"/>
    <property type="match status" value="2"/>
</dbReference>
<dbReference type="InterPro" id="IPR020846">
    <property type="entry name" value="MFS_dom"/>
</dbReference>
<dbReference type="InterPro" id="IPR050382">
    <property type="entry name" value="MFS_Na/Anion_cotransporter"/>
</dbReference>
<feature type="transmembrane region" description="Helical" evidence="5">
    <location>
        <begin position="396"/>
        <end position="418"/>
    </location>
</feature>
<keyword evidence="3 5" id="KW-1133">Transmembrane helix</keyword>
<dbReference type="EMBL" id="JAMZEJ010000004">
    <property type="protein sequence ID" value="MCQ8240715.1"/>
    <property type="molecule type" value="Genomic_DNA"/>
</dbReference>
<feature type="transmembrane region" description="Helical" evidence="5">
    <location>
        <begin position="234"/>
        <end position="255"/>
    </location>
</feature>
<keyword evidence="2 5" id="KW-0812">Transmembrane</keyword>
<dbReference type="PANTHER" id="PTHR11662:SF399">
    <property type="entry name" value="FI19708P1-RELATED"/>
    <property type="match status" value="1"/>
</dbReference>
<name>A0ABT1VWK1_9PROT</name>
<comment type="subcellular location">
    <subcellularLocation>
        <location evidence="1">Membrane</location>
        <topology evidence="1">Multi-pass membrane protein</topology>
    </subcellularLocation>
</comment>
<evidence type="ECO:0000313" key="7">
    <source>
        <dbReference type="EMBL" id="MCQ8240715.1"/>
    </source>
</evidence>
<sequence length="457" mass="49678">MGTPRTAIRTWMRWNVMFLVFLIVTVSYLDRTNLSVAAPTLMVELKLSPTQLGLIFSAFSWSYALAQIPAGIVATRLQPRRTYLYGMWSWCLLLVLSTTAGSFGAWILFRIPFGLAEAITWPAASILLSRWFPRVEFSQAMALQNLGLVVGAAVAPPLVAFILGIWGWRVAFIVTGLVAGALGTVFFLAVRDDPDQDPRVSEAELAWIRHDRPTEEAIKAPRGFNGMLLRRPSLWAVGVANFGLDFINFMFLTWYPTYLSARYHLSLKRLGALAMEPYVLGVVTVLGAGWLVRRLSSGRMGSARARRLVIAGGLLLGTCALFSVPYASNLYLSITAMSLGYAFVMSILGPMWSTPAEVAGRHGAGFVSGFVNFIGNVGGILSPILMGVALQRFASFTPAIVIAGGVTLVCGVLFTMLFHPEQDRTVVENFLQARTASGISLDGVRAQPDVAVARSGT</sequence>
<accession>A0ABT1VWK1</accession>
<dbReference type="Pfam" id="PF07690">
    <property type="entry name" value="MFS_1"/>
    <property type="match status" value="1"/>
</dbReference>
<reference evidence="7 8" key="1">
    <citation type="submission" date="2022-06" db="EMBL/GenBank/DDBJ databases">
        <title>Rhizosaccharibacter gen. nov. sp. nov. KSS12, endophytic bacteria isolated from sugarcane.</title>
        <authorList>
            <person name="Pitiwittayakul N."/>
        </authorList>
    </citation>
    <scope>NUCLEOTIDE SEQUENCE [LARGE SCALE GENOMIC DNA]</scope>
    <source>
        <strain evidence="7 8">KSS12</strain>
    </source>
</reference>
<feature type="transmembrane region" description="Helical" evidence="5">
    <location>
        <begin position="364"/>
        <end position="390"/>
    </location>
</feature>
<evidence type="ECO:0000256" key="2">
    <source>
        <dbReference type="ARBA" id="ARBA00022692"/>
    </source>
</evidence>
<feature type="domain" description="Major facilitator superfamily (MFS) profile" evidence="6">
    <location>
        <begin position="16"/>
        <end position="423"/>
    </location>
</feature>
<feature type="transmembrane region" description="Helical" evidence="5">
    <location>
        <begin position="53"/>
        <end position="75"/>
    </location>
</feature>
<feature type="transmembrane region" description="Helical" evidence="5">
    <location>
        <begin position="330"/>
        <end position="352"/>
    </location>
</feature>
<evidence type="ECO:0000313" key="8">
    <source>
        <dbReference type="Proteomes" id="UP001524547"/>
    </source>
</evidence>
<dbReference type="InterPro" id="IPR011701">
    <property type="entry name" value="MFS"/>
</dbReference>
<evidence type="ECO:0000256" key="3">
    <source>
        <dbReference type="ARBA" id="ARBA00022989"/>
    </source>
</evidence>
<feature type="transmembrane region" description="Helical" evidence="5">
    <location>
        <begin position="145"/>
        <end position="166"/>
    </location>
</feature>
<evidence type="ECO:0000259" key="6">
    <source>
        <dbReference type="PROSITE" id="PS50850"/>
    </source>
</evidence>